<evidence type="ECO:0000256" key="3">
    <source>
        <dbReference type="ARBA" id="ARBA00007186"/>
    </source>
</evidence>
<dbReference type="InterPro" id="IPR010720">
    <property type="entry name" value="Alpha-L-AF_C"/>
</dbReference>
<dbReference type="GO" id="GO:0046373">
    <property type="term" value="P:L-arabinose metabolic process"/>
    <property type="evidence" value="ECO:0007669"/>
    <property type="project" value="InterPro"/>
</dbReference>
<feature type="domain" description="Alpha-L-arabinofuranosidase C-terminal" evidence="9">
    <location>
        <begin position="298"/>
        <end position="489"/>
    </location>
</feature>
<dbReference type="AlphaFoldDB" id="A0A2J6S218"/>
<evidence type="ECO:0000256" key="7">
    <source>
        <dbReference type="ARBA" id="ARBA00023295"/>
    </source>
</evidence>
<comment type="pathway">
    <text evidence="2">Glycan metabolism; L-arabinan degradation.</text>
</comment>
<dbReference type="EMBL" id="KZ613941">
    <property type="protein sequence ID" value="PMD44814.1"/>
    <property type="molecule type" value="Genomic_DNA"/>
</dbReference>
<evidence type="ECO:0000256" key="8">
    <source>
        <dbReference type="ARBA" id="ARBA00037415"/>
    </source>
</evidence>
<dbReference type="UniPathway" id="UPA00667"/>
<dbReference type="Pfam" id="PF06964">
    <property type="entry name" value="Alpha-L-AF_C"/>
    <property type="match status" value="1"/>
</dbReference>
<keyword evidence="5 10" id="KW-0378">Hydrolase</keyword>
<dbReference type="STRING" id="1149755.A0A2J6S218"/>
<evidence type="ECO:0000256" key="5">
    <source>
        <dbReference type="ARBA" id="ARBA00022801"/>
    </source>
</evidence>
<sequence length="514" mass="58234">MTTFTKIPEDQTPCISIDVSRRLAKINPNIYGGFTEHIGRCIYGGIYEPGSSLSDKKTGFRKDVLAALKELKVPVVRYPGGNFVASYHWMDGIGPKELRPTRPELAWRDTETNQFGTDEFLHWCEVLGTEPYLCFNMGTGTLDEALAWVEYCNGSGNTHYANLRRKNGREKPYNVKYWGLGNEVWGDWQIEQTTMEAYATKTVQWAKALKKLDGSLELILCGNTGHTKWDQHVLLECIPWISMHSLHTYTAANHRHLPNVTAPRSAERSIQIASGLIDLARIERGIPPWEKRQTLCFDEWNVWDSGRANPERGAEEQYTLSDALAVGAWLNVFIRQAKDVGMACIAQSVNVISPLMTTKKGIWKQTTWWPLLLFCKYMRGETVGVHVWSGTYDGDTEPWWIRSISCETPWLDVSACVDDDGWAGLVVINIHPDKDFPTDIKGLKKVREVKVFNVTGSDVEIRNADGVENVKVKESSWDAEGKFTFGKHSLTLLRWKVVDFGIGGDPEDQEWVRV</sequence>
<dbReference type="OrthoDB" id="3032304at2759"/>
<dbReference type="SUPFAM" id="SSF51445">
    <property type="entry name" value="(Trans)glycosidases"/>
    <property type="match status" value="1"/>
</dbReference>
<evidence type="ECO:0000313" key="10">
    <source>
        <dbReference type="EMBL" id="PMD44814.1"/>
    </source>
</evidence>
<proteinExistence type="inferred from homology"/>
<dbReference type="Pfam" id="PF22848">
    <property type="entry name" value="ASD1_dom"/>
    <property type="match status" value="1"/>
</dbReference>
<evidence type="ECO:0000313" key="11">
    <source>
        <dbReference type="Proteomes" id="UP000235786"/>
    </source>
</evidence>
<evidence type="ECO:0000259" key="9">
    <source>
        <dbReference type="SMART" id="SM00813"/>
    </source>
</evidence>
<comment type="similarity">
    <text evidence="3">Belongs to the glycosyl hydrolase 51 family.</text>
</comment>
<keyword evidence="7" id="KW-0326">Glycosidase</keyword>
<dbReference type="GO" id="GO:0046556">
    <property type="term" value="F:alpha-L-arabinofuranosidase activity"/>
    <property type="evidence" value="ECO:0007669"/>
    <property type="project" value="UniProtKB-EC"/>
</dbReference>
<comment type="function">
    <text evidence="8">Alpha-L-arabinofuranosidase involved in the degradation of arabinoxylan, a major component of plant hemicellulose. Acts only on small linear 1,5-alpha-linked L-arabinofuranosyl oligosaccharides.</text>
</comment>
<dbReference type="InterPro" id="IPR013780">
    <property type="entry name" value="Glyco_hydro_b"/>
</dbReference>
<dbReference type="GO" id="GO:0031222">
    <property type="term" value="P:arabinan catabolic process"/>
    <property type="evidence" value="ECO:0007669"/>
    <property type="project" value="UniProtKB-UniPathway"/>
</dbReference>
<dbReference type="Proteomes" id="UP000235786">
    <property type="component" value="Unassembled WGS sequence"/>
</dbReference>
<accession>A0A2J6S218</accession>
<name>A0A2J6S218_HYAVF</name>
<dbReference type="Gene3D" id="2.60.40.1180">
    <property type="entry name" value="Golgi alpha-mannosidase II"/>
    <property type="match status" value="1"/>
</dbReference>
<comment type="catalytic activity">
    <reaction evidence="1">
        <text>Hydrolysis of terminal non-reducing alpha-L-arabinofuranoside residues in alpha-L-arabinosides.</text>
        <dbReference type="EC" id="3.2.1.55"/>
    </reaction>
</comment>
<evidence type="ECO:0000256" key="2">
    <source>
        <dbReference type="ARBA" id="ARBA00004834"/>
    </source>
</evidence>
<evidence type="ECO:0000256" key="4">
    <source>
        <dbReference type="ARBA" id="ARBA00012670"/>
    </source>
</evidence>
<dbReference type="SUPFAM" id="SSF51011">
    <property type="entry name" value="Glycosyl hydrolase domain"/>
    <property type="match status" value="1"/>
</dbReference>
<dbReference type="InterPro" id="IPR055235">
    <property type="entry name" value="ASD1_cat"/>
</dbReference>
<evidence type="ECO:0000256" key="6">
    <source>
        <dbReference type="ARBA" id="ARBA00023277"/>
    </source>
</evidence>
<gene>
    <name evidence="10" type="ORF">L207DRAFT_454600</name>
</gene>
<protein>
    <recommendedName>
        <fullName evidence="4">non-reducing end alpha-L-arabinofuranosidase</fullName>
        <ecNumber evidence="4">3.2.1.55</ecNumber>
    </recommendedName>
</protein>
<organism evidence="10 11">
    <name type="scientific">Hyaloscypha variabilis (strain UAMH 11265 / GT02V1 / F)</name>
    <name type="common">Meliniomyces variabilis</name>
    <dbReference type="NCBI Taxonomy" id="1149755"/>
    <lineage>
        <taxon>Eukaryota</taxon>
        <taxon>Fungi</taxon>
        <taxon>Dikarya</taxon>
        <taxon>Ascomycota</taxon>
        <taxon>Pezizomycotina</taxon>
        <taxon>Leotiomycetes</taxon>
        <taxon>Helotiales</taxon>
        <taxon>Hyaloscyphaceae</taxon>
        <taxon>Hyaloscypha</taxon>
        <taxon>Hyaloscypha variabilis</taxon>
    </lineage>
</organism>
<dbReference type="PANTHER" id="PTHR43576">
    <property type="entry name" value="ALPHA-L-ARABINOFURANOSIDASE C-RELATED"/>
    <property type="match status" value="1"/>
</dbReference>
<dbReference type="Gene3D" id="3.20.20.80">
    <property type="entry name" value="Glycosidases"/>
    <property type="match status" value="1"/>
</dbReference>
<keyword evidence="6" id="KW-0119">Carbohydrate metabolism</keyword>
<keyword evidence="11" id="KW-1185">Reference proteome</keyword>
<dbReference type="InterPro" id="IPR017853">
    <property type="entry name" value="GH"/>
</dbReference>
<dbReference type="SMART" id="SM00813">
    <property type="entry name" value="Alpha-L-AF_C"/>
    <property type="match status" value="1"/>
</dbReference>
<reference evidence="10 11" key="1">
    <citation type="submission" date="2016-04" db="EMBL/GenBank/DDBJ databases">
        <title>A degradative enzymes factory behind the ericoid mycorrhizal symbiosis.</title>
        <authorList>
            <consortium name="DOE Joint Genome Institute"/>
            <person name="Martino E."/>
            <person name="Morin E."/>
            <person name="Grelet G."/>
            <person name="Kuo A."/>
            <person name="Kohler A."/>
            <person name="Daghino S."/>
            <person name="Barry K."/>
            <person name="Choi C."/>
            <person name="Cichocki N."/>
            <person name="Clum A."/>
            <person name="Copeland A."/>
            <person name="Hainaut M."/>
            <person name="Haridas S."/>
            <person name="Labutti K."/>
            <person name="Lindquist E."/>
            <person name="Lipzen A."/>
            <person name="Khouja H.-R."/>
            <person name="Murat C."/>
            <person name="Ohm R."/>
            <person name="Olson A."/>
            <person name="Spatafora J."/>
            <person name="Veneault-Fourrey C."/>
            <person name="Henrissat B."/>
            <person name="Grigoriev I."/>
            <person name="Martin F."/>
            <person name="Perotto S."/>
        </authorList>
    </citation>
    <scope>NUCLEOTIDE SEQUENCE [LARGE SCALE GENOMIC DNA]</scope>
    <source>
        <strain evidence="10 11">F</strain>
    </source>
</reference>
<evidence type="ECO:0000256" key="1">
    <source>
        <dbReference type="ARBA" id="ARBA00001462"/>
    </source>
</evidence>
<dbReference type="EC" id="3.2.1.55" evidence="4"/>
<dbReference type="PANTHER" id="PTHR43576:SF3">
    <property type="entry name" value="ALPHA-L-ARABINOFURANOSIDASE C"/>
    <property type="match status" value="1"/>
</dbReference>